<name>A0A328DSJ5_9ASTE</name>
<protein>
    <submittedName>
        <fullName evidence="1">Uncharacterized protein</fullName>
    </submittedName>
</protein>
<proteinExistence type="predicted"/>
<accession>A0A328DSJ5</accession>
<organism evidence="1 2">
    <name type="scientific">Cuscuta australis</name>
    <dbReference type="NCBI Taxonomy" id="267555"/>
    <lineage>
        <taxon>Eukaryota</taxon>
        <taxon>Viridiplantae</taxon>
        <taxon>Streptophyta</taxon>
        <taxon>Embryophyta</taxon>
        <taxon>Tracheophyta</taxon>
        <taxon>Spermatophyta</taxon>
        <taxon>Magnoliopsida</taxon>
        <taxon>eudicotyledons</taxon>
        <taxon>Gunneridae</taxon>
        <taxon>Pentapetalae</taxon>
        <taxon>asterids</taxon>
        <taxon>lamiids</taxon>
        <taxon>Solanales</taxon>
        <taxon>Convolvulaceae</taxon>
        <taxon>Cuscuteae</taxon>
        <taxon>Cuscuta</taxon>
        <taxon>Cuscuta subgen. Grammica</taxon>
        <taxon>Cuscuta sect. Cleistogrammica</taxon>
    </lineage>
</organism>
<dbReference type="AlphaFoldDB" id="A0A328DSJ5"/>
<evidence type="ECO:0000313" key="1">
    <source>
        <dbReference type="EMBL" id="RAL48697.1"/>
    </source>
</evidence>
<keyword evidence="2" id="KW-1185">Reference proteome</keyword>
<sequence length="197" mass="22759">MASPYDTHISSLKQQISSSSSSSFPTLSFTKLKTLLQTFIFSHLYRIARSIPKAKYLLFQLLDDIQVVCLVVTKSNKIINKRTKKKKKKLFLGSFRLHYNWCSSHVAPAPLPATDVRGEVYFDPTRNSFISTTTDDDYVDDQAVELTGYLRWLEEKGGSNNDIDRLADMFIADSHERFRLEKVESYRRFQEMLARSV</sequence>
<evidence type="ECO:0000313" key="2">
    <source>
        <dbReference type="Proteomes" id="UP000249390"/>
    </source>
</evidence>
<comment type="caution">
    <text evidence="1">The sequence shown here is derived from an EMBL/GenBank/DDBJ whole genome shotgun (WGS) entry which is preliminary data.</text>
</comment>
<dbReference type="PANTHER" id="PTHR33450:SF4">
    <property type="entry name" value="OS04G0665666 PROTEIN"/>
    <property type="match status" value="1"/>
</dbReference>
<dbReference type="Proteomes" id="UP000249390">
    <property type="component" value="Unassembled WGS sequence"/>
</dbReference>
<dbReference type="PANTHER" id="PTHR33450">
    <property type="entry name" value="EMB|CAB67623.1-RELATED"/>
    <property type="match status" value="1"/>
</dbReference>
<dbReference type="Pfam" id="PF05553">
    <property type="entry name" value="DUF761"/>
    <property type="match status" value="1"/>
</dbReference>
<gene>
    <name evidence="1" type="ORF">DM860_001017</name>
</gene>
<dbReference type="EMBL" id="NQVE01000097">
    <property type="protein sequence ID" value="RAL48697.1"/>
    <property type="molecule type" value="Genomic_DNA"/>
</dbReference>
<reference evidence="1 2" key="1">
    <citation type="submission" date="2018-06" db="EMBL/GenBank/DDBJ databases">
        <title>The Genome of Cuscuta australis (Dodder) Provides Insight into the Evolution of Plant Parasitism.</title>
        <authorList>
            <person name="Liu H."/>
        </authorList>
    </citation>
    <scope>NUCLEOTIDE SEQUENCE [LARGE SCALE GENOMIC DNA]</scope>
    <source>
        <strain evidence="2">cv. Yunnan</strain>
        <tissue evidence="1">Vines</tissue>
    </source>
</reference>
<dbReference type="InterPro" id="IPR008480">
    <property type="entry name" value="DUF761_pln"/>
</dbReference>